<comment type="caution">
    <text evidence="2">The sequence shown here is derived from an EMBL/GenBank/DDBJ whole genome shotgun (WGS) entry which is preliminary data.</text>
</comment>
<name>E5XSC1_SEGRC</name>
<dbReference type="AlphaFoldDB" id="E5XSC1"/>
<keyword evidence="3" id="KW-1185">Reference proteome</keyword>
<evidence type="ECO:0000313" key="3">
    <source>
        <dbReference type="Proteomes" id="UP000004816"/>
    </source>
</evidence>
<feature type="transmembrane region" description="Helical" evidence="1">
    <location>
        <begin position="286"/>
        <end position="305"/>
    </location>
</feature>
<evidence type="ECO:0000313" key="2">
    <source>
        <dbReference type="EMBL" id="EFV12741.1"/>
    </source>
</evidence>
<organism evidence="2 3">
    <name type="scientific">Segniliparus rugosus (strain ATCC BAA-974 / DSM 45345 / CCUG 50838 / CIP 108380 / JCM 13579 / CDC 945)</name>
    <dbReference type="NCBI Taxonomy" id="679197"/>
    <lineage>
        <taxon>Bacteria</taxon>
        <taxon>Bacillati</taxon>
        <taxon>Actinomycetota</taxon>
        <taxon>Actinomycetes</taxon>
        <taxon>Mycobacteriales</taxon>
        <taxon>Segniliparaceae</taxon>
        <taxon>Segniliparus</taxon>
    </lineage>
</organism>
<dbReference type="EMBL" id="ACZI02000002">
    <property type="protein sequence ID" value="EFV12741.1"/>
    <property type="molecule type" value="Genomic_DNA"/>
</dbReference>
<evidence type="ECO:0008006" key="4">
    <source>
        <dbReference type="Google" id="ProtNLM"/>
    </source>
</evidence>
<dbReference type="OrthoDB" id="5243448at2"/>
<gene>
    <name evidence="2" type="ORF">HMPREF9336_02393</name>
</gene>
<dbReference type="HOGENOM" id="CLU_069787_0_0_11"/>
<feature type="transmembrane region" description="Helical" evidence="1">
    <location>
        <begin position="101"/>
        <end position="121"/>
    </location>
</feature>
<feature type="transmembrane region" description="Helical" evidence="1">
    <location>
        <begin position="208"/>
        <end position="237"/>
    </location>
</feature>
<dbReference type="InterPro" id="IPR002798">
    <property type="entry name" value="SpoIIM-like"/>
</dbReference>
<proteinExistence type="predicted"/>
<keyword evidence="1" id="KW-1133">Transmembrane helix</keyword>
<dbReference type="STRING" id="679197.HMPREF9336_02393"/>
<accession>E5XSC1</accession>
<dbReference type="Proteomes" id="UP000004816">
    <property type="component" value="Unassembled WGS sequence"/>
</dbReference>
<keyword evidence="1" id="KW-0812">Transmembrane</keyword>
<sequence length="330" mass="35367">MDSNAFASVHGGSWRRLETLLSRRRQLEGEEVDELVHLYQRTATHLSMLRSAAEDPALISKLSVLTARARAAVTGAHAPAWREFGRFWTVTFPVAAYRARWWWLGAAVFTAVVAFAMGWWVDHSALARAAVAPPEHIRQLVEHDFEDYYSEHQASAFAAKVWLNNSWVAAQCLGMAALLGLPIPYVLFMNAVNVGVSGGLMVHAGKGGLFFGLILPHGLLELTAIFLAAAGGMRLGWQVVAPGQRQRVQALAEEGRSMIAIAMGTALVLLVSGGIEAFVTPSPLPVWAKVGIGFVAEAVFLGYVISLGRPAAAAGETGDLEAAPDYAPAA</sequence>
<keyword evidence="1" id="KW-0472">Membrane</keyword>
<feature type="transmembrane region" description="Helical" evidence="1">
    <location>
        <begin position="258"/>
        <end position="280"/>
    </location>
</feature>
<dbReference type="PANTHER" id="PTHR35337:SF1">
    <property type="entry name" value="SLR1478 PROTEIN"/>
    <property type="match status" value="1"/>
</dbReference>
<dbReference type="RefSeq" id="WP_007470682.1">
    <property type="nucleotide sequence ID" value="NZ_KI391953.1"/>
</dbReference>
<dbReference type="Pfam" id="PF01944">
    <property type="entry name" value="SpoIIM"/>
    <property type="match status" value="1"/>
</dbReference>
<dbReference type="PANTHER" id="PTHR35337">
    <property type="entry name" value="SLR1478 PROTEIN"/>
    <property type="match status" value="1"/>
</dbReference>
<evidence type="ECO:0000256" key="1">
    <source>
        <dbReference type="SAM" id="Phobius"/>
    </source>
</evidence>
<dbReference type="eggNOG" id="COG1300">
    <property type="taxonomic scope" value="Bacteria"/>
</dbReference>
<protein>
    <recommendedName>
        <fullName evidence="4">Stage II sporulation protein M</fullName>
    </recommendedName>
</protein>
<reference evidence="2 3" key="1">
    <citation type="journal article" date="2011" name="Stand. Genomic Sci.">
        <title>High quality draft genome sequence of Segniliparus rugosus CDC 945(T)= (ATCC BAA-974(T)).</title>
        <authorList>
            <person name="Earl A.M."/>
            <person name="Desjardins C.A."/>
            <person name="Fitzgerald M.G."/>
            <person name="Arachchi H.M."/>
            <person name="Zeng Q."/>
            <person name="Mehta T."/>
            <person name="Griggs A."/>
            <person name="Birren B.W."/>
            <person name="Toney N.C."/>
            <person name="Carr J."/>
            <person name="Posey J."/>
            <person name="Butler W.R."/>
        </authorList>
    </citation>
    <scope>NUCLEOTIDE SEQUENCE [LARGE SCALE GENOMIC DNA]</scope>
    <source>
        <strain evidence="3">ATCC BAA-974 / DSM 45345 / CCUG 50838 / CIP 108380 / JCM 13579 / CDC 945</strain>
    </source>
</reference>
<feature type="transmembrane region" description="Helical" evidence="1">
    <location>
        <begin position="167"/>
        <end position="188"/>
    </location>
</feature>